<organism evidence="3 4">
    <name type="scientific">Dyadobacter luteus</name>
    <dbReference type="NCBI Taxonomy" id="2259619"/>
    <lineage>
        <taxon>Bacteria</taxon>
        <taxon>Pseudomonadati</taxon>
        <taxon>Bacteroidota</taxon>
        <taxon>Cytophagia</taxon>
        <taxon>Cytophagales</taxon>
        <taxon>Spirosomataceae</taxon>
        <taxon>Dyadobacter</taxon>
    </lineage>
</organism>
<reference evidence="3 4" key="1">
    <citation type="submission" date="2018-07" db="EMBL/GenBank/DDBJ databases">
        <title>Dyadobacter roseus sp. nov., isolated from rose rhizosphere soil.</title>
        <authorList>
            <person name="Chen L."/>
        </authorList>
    </citation>
    <scope>NUCLEOTIDE SEQUENCE [LARGE SCALE GENOMIC DNA]</scope>
    <source>
        <strain evidence="3 4">RS19</strain>
    </source>
</reference>
<sequence length="73" mass="8179">MKESGAAHFGMKIRNVRLSKGYKQEYIAHRIGIGQAGYSKIETGETALTLDRAFAIAKALDMSLVELIEWHQE</sequence>
<dbReference type="CDD" id="cd00093">
    <property type="entry name" value="HTH_XRE"/>
    <property type="match status" value="1"/>
</dbReference>
<keyword evidence="4" id="KW-1185">Reference proteome</keyword>
<dbReference type="SMART" id="SM00530">
    <property type="entry name" value="HTH_XRE"/>
    <property type="match status" value="1"/>
</dbReference>
<dbReference type="RefSeq" id="WP_115831641.1">
    <property type="nucleotide sequence ID" value="NZ_QNUL01000011.1"/>
</dbReference>
<evidence type="ECO:0000259" key="2">
    <source>
        <dbReference type="PROSITE" id="PS50943"/>
    </source>
</evidence>
<dbReference type="EMBL" id="QNUL01000011">
    <property type="protein sequence ID" value="REA60325.1"/>
    <property type="molecule type" value="Genomic_DNA"/>
</dbReference>
<evidence type="ECO:0000313" key="4">
    <source>
        <dbReference type="Proteomes" id="UP000256373"/>
    </source>
</evidence>
<dbReference type="InterPro" id="IPR010982">
    <property type="entry name" value="Lambda_DNA-bd_dom_sf"/>
</dbReference>
<dbReference type="PROSITE" id="PS50943">
    <property type="entry name" value="HTH_CROC1"/>
    <property type="match status" value="1"/>
</dbReference>
<dbReference type="PANTHER" id="PTHR46558:SF4">
    <property type="entry name" value="DNA-BIDING PHAGE PROTEIN"/>
    <property type="match status" value="1"/>
</dbReference>
<protein>
    <submittedName>
        <fullName evidence="3">XRE family transcriptional regulator</fullName>
    </submittedName>
</protein>
<feature type="domain" description="HTH cro/C1-type" evidence="2">
    <location>
        <begin position="13"/>
        <end position="67"/>
    </location>
</feature>
<gene>
    <name evidence="3" type="ORF">DSL64_14510</name>
</gene>
<evidence type="ECO:0000256" key="1">
    <source>
        <dbReference type="ARBA" id="ARBA00023125"/>
    </source>
</evidence>
<dbReference type="SUPFAM" id="SSF47413">
    <property type="entry name" value="lambda repressor-like DNA-binding domains"/>
    <property type="match status" value="1"/>
</dbReference>
<dbReference type="Pfam" id="PF01381">
    <property type="entry name" value="HTH_3"/>
    <property type="match status" value="1"/>
</dbReference>
<dbReference type="OrthoDB" id="798409at2"/>
<dbReference type="PANTHER" id="PTHR46558">
    <property type="entry name" value="TRACRIPTIONAL REGULATORY PROTEIN-RELATED-RELATED"/>
    <property type="match status" value="1"/>
</dbReference>
<evidence type="ECO:0000313" key="3">
    <source>
        <dbReference type="EMBL" id="REA60325.1"/>
    </source>
</evidence>
<accession>A0A3D8Y9Q4</accession>
<proteinExistence type="predicted"/>
<dbReference type="InterPro" id="IPR001387">
    <property type="entry name" value="Cro/C1-type_HTH"/>
</dbReference>
<dbReference type="Gene3D" id="1.10.260.40">
    <property type="entry name" value="lambda repressor-like DNA-binding domains"/>
    <property type="match status" value="1"/>
</dbReference>
<keyword evidence="1" id="KW-0238">DNA-binding</keyword>
<name>A0A3D8Y9Q4_9BACT</name>
<dbReference type="AlphaFoldDB" id="A0A3D8Y9Q4"/>
<comment type="caution">
    <text evidence="3">The sequence shown here is derived from an EMBL/GenBank/DDBJ whole genome shotgun (WGS) entry which is preliminary data.</text>
</comment>
<dbReference type="Proteomes" id="UP000256373">
    <property type="component" value="Unassembled WGS sequence"/>
</dbReference>
<dbReference type="GO" id="GO:0003677">
    <property type="term" value="F:DNA binding"/>
    <property type="evidence" value="ECO:0007669"/>
    <property type="project" value="UniProtKB-KW"/>
</dbReference>